<dbReference type="CDD" id="cd00077">
    <property type="entry name" value="HDc"/>
    <property type="match status" value="1"/>
</dbReference>
<name>A0A9E4T7F5_9GAMM</name>
<dbReference type="InterPro" id="IPR006675">
    <property type="entry name" value="HDIG_dom"/>
</dbReference>
<comment type="caution">
    <text evidence="1">The sequence shown here is derived from an EMBL/GenBank/DDBJ whole genome shotgun (WGS) entry which is preliminary data.</text>
</comment>
<reference evidence="1" key="1">
    <citation type="journal article" date="2021" name="Proc. Natl. Acad. Sci. U.S.A.">
        <title>Global biogeography of chemosynthetic symbionts reveals both localized and globally distributed symbiont groups. .</title>
        <authorList>
            <person name="Osvatic J.T."/>
            <person name="Wilkins L.G.E."/>
            <person name="Leibrecht L."/>
            <person name="Leray M."/>
            <person name="Zauner S."/>
            <person name="Polzin J."/>
            <person name="Camacho Y."/>
            <person name="Gros O."/>
            <person name="van Gils J.A."/>
            <person name="Eisen J.A."/>
            <person name="Petersen J.M."/>
            <person name="Yuen B."/>
        </authorList>
    </citation>
    <scope>NUCLEOTIDE SEQUENCE</scope>
    <source>
        <strain evidence="1">MAGclacostrist064TRANS</strain>
    </source>
</reference>
<dbReference type="NCBIfam" id="TIGR00277">
    <property type="entry name" value="HDIG"/>
    <property type="match status" value="1"/>
</dbReference>
<gene>
    <name evidence="1" type="ORF">JAZ07_20775</name>
</gene>
<dbReference type="PANTHER" id="PTHR33525">
    <property type="match status" value="1"/>
</dbReference>
<dbReference type="PANTHER" id="PTHR33525:SF3">
    <property type="entry name" value="RIBONUCLEASE Y"/>
    <property type="match status" value="1"/>
</dbReference>
<dbReference type="Gene3D" id="1.10.3210.10">
    <property type="entry name" value="Hypothetical protein af1432"/>
    <property type="match status" value="1"/>
</dbReference>
<dbReference type="Proteomes" id="UP000886667">
    <property type="component" value="Unassembled WGS sequence"/>
</dbReference>
<dbReference type="PROSITE" id="PS51833">
    <property type="entry name" value="HDOD"/>
    <property type="match status" value="1"/>
</dbReference>
<dbReference type="InterPro" id="IPR052340">
    <property type="entry name" value="RNase_Y/CdgJ"/>
</dbReference>
<dbReference type="EMBL" id="JAEPCM010000780">
    <property type="protein sequence ID" value="MCG7948782.1"/>
    <property type="molecule type" value="Genomic_DNA"/>
</dbReference>
<dbReference type="SUPFAM" id="SSF109604">
    <property type="entry name" value="HD-domain/PDEase-like"/>
    <property type="match status" value="1"/>
</dbReference>
<proteinExistence type="predicted"/>
<sequence length="286" mass="31762">MSPDELVRDIDQLVALPEVFIQVNQMMEQPNCSSAKLAEIISADTDISSRLLRLVNSSMYGLRSTVDTISRAVTIAGTEELRNLVSATSAVRSFKGIPEHLINMEDYWRHGVTTGVIAKRLAQQCNVLHSERLFVAGMLHDVGRLVIYLTIPDKATDILSITAGDEWILADVEEHVLGFNHMDVGAALMKSWQLPDSIISVTQNHHTPTRATEYQLDVSLVHMALAIARGQMTGLSVEEMLWAIEPSIWQETGLSPEKITPLIDEMLTMSLETMKMILSPVDQKQA</sequence>
<evidence type="ECO:0000313" key="1">
    <source>
        <dbReference type="EMBL" id="MCG7948782.1"/>
    </source>
</evidence>
<protein>
    <submittedName>
        <fullName evidence="1">HDOD domain-containing protein</fullName>
    </submittedName>
</protein>
<organism evidence="1 2">
    <name type="scientific">Candidatus Thiodiazotropha taylori</name>
    <dbReference type="NCBI Taxonomy" id="2792791"/>
    <lineage>
        <taxon>Bacteria</taxon>
        <taxon>Pseudomonadati</taxon>
        <taxon>Pseudomonadota</taxon>
        <taxon>Gammaproteobacteria</taxon>
        <taxon>Chromatiales</taxon>
        <taxon>Sedimenticolaceae</taxon>
        <taxon>Candidatus Thiodiazotropha</taxon>
    </lineage>
</organism>
<evidence type="ECO:0000313" key="2">
    <source>
        <dbReference type="Proteomes" id="UP000886667"/>
    </source>
</evidence>
<accession>A0A9E4T7F5</accession>
<dbReference type="InterPro" id="IPR003607">
    <property type="entry name" value="HD/PDEase_dom"/>
</dbReference>
<dbReference type="Pfam" id="PF08668">
    <property type="entry name" value="HDOD"/>
    <property type="match status" value="1"/>
</dbReference>
<dbReference type="AlphaFoldDB" id="A0A9E4T7F5"/>
<dbReference type="InterPro" id="IPR013976">
    <property type="entry name" value="HDOD"/>
</dbReference>